<evidence type="ECO:0000313" key="1">
    <source>
        <dbReference type="EMBL" id="GIY94180.1"/>
    </source>
</evidence>
<reference evidence="1 2" key="1">
    <citation type="submission" date="2021-06" db="EMBL/GenBank/DDBJ databases">
        <title>Caerostris extrusa draft genome.</title>
        <authorList>
            <person name="Kono N."/>
            <person name="Arakawa K."/>
        </authorList>
    </citation>
    <scope>NUCLEOTIDE SEQUENCE [LARGE SCALE GENOMIC DNA]</scope>
</reference>
<proteinExistence type="predicted"/>
<name>A0AAV4XGM3_CAEEX</name>
<gene>
    <name evidence="1" type="ORF">CEXT_647501</name>
</gene>
<accession>A0AAV4XGM3</accession>
<protein>
    <submittedName>
        <fullName evidence="1">Uncharacterized protein</fullName>
    </submittedName>
</protein>
<evidence type="ECO:0000313" key="2">
    <source>
        <dbReference type="Proteomes" id="UP001054945"/>
    </source>
</evidence>
<keyword evidence="2" id="KW-1185">Reference proteome</keyword>
<sequence>MQQQKDCKINKEVNSFDSCLSPSAEGFFDVYLHCIQSATDRELTLVPPVAHELPQDLLIEGVHVVRYRDHVSIPPVVSSGPPYREIKDPGKKYVEIINNVQNQRKDNISQGSAHNHTEINGQAVSNQDFQGIKQSSKPFLKKLNWDEIANKVKESGHLFPDKNTSNLIEKSQNSAFRTVIGNNSKLSEKESTELVMDMKTKDSSMYFQSMQMLRKYKSAQGTSEHHLSIADQTRPAVAELTSKPKELSSSTLLSCKDISIAVCNSNTVFKKIDSAMTGKENFEPALI</sequence>
<dbReference type="EMBL" id="BPLR01000363">
    <property type="protein sequence ID" value="GIY94180.1"/>
    <property type="molecule type" value="Genomic_DNA"/>
</dbReference>
<organism evidence="1 2">
    <name type="scientific">Caerostris extrusa</name>
    <name type="common">Bark spider</name>
    <name type="synonym">Caerostris bankana</name>
    <dbReference type="NCBI Taxonomy" id="172846"/>
    <lineage>
        <taxon>Eukaryota</taxon>
        <taxon>Metazoa</taxon>
        <taxon>Ecdysozoa</taxon>
        <taxon>Arthropoda</taxon>
        <taxon>Chelicerata</taxon>
        <taxon>Arachnida</taxon>
        <taxon>Araneae</taxon>
        <taxon>Araneomorphae</taxon>
        <taxon>Entelegynae</taxon>
        <taxon>Araneoidea</taxon>
        <taxon>Araneidae</taxon>
        <taxon>Caerostris</taxon>
    </lineage>
</organism>
<dbReference type="Proteomes" id="UP001054945">
    <property type="component" value="Unassembled WGS sequence"/>
</dbReference>
<comment type="caution">
    <text evidence="1">The sequence shown here is derived from an EMBL/GenBank/DDBJ whole genome shotgun (WGS) entry which is preliminary data.</text>
</comment>
<dbReference type="AlphaFoldDB" id="A0AAV4XGM3"/>